<gene>
    <name evidence="1" type="ORF">Golob_005591</name>
</gene>
<dbReference type="Proteomes" id="UP000593572">
    <property type="component" value="Unassembled WGS sequence"/>
</dbReference>
<proteinExistence type="predicted"/>
<dbReference type="EMBL" id="JABEZX010000010">
    <property type="protein sequence ID" value="MBA0568074.1"/>
    <property type="molecule type" value="Genomic_DNA"/>
</dbReference>
<dbReference type="GO" id="GO:0036297">
    <property type="term" value="P:interstrand cross-link repair"/>
    <property type="evidence" value="ECO:0007669"/>
    <property type="project" value="InterPro"/>
</dbReference>
<protein>
    <recommendedName>
        <fullName evidence="3">Fanconi Anaemia group E protein C-terminal domain-containing protein</fullName>
    </recommendedName>
</protein>
<dbReference type="Gene3D" id="1.25.40.480">
    <property type="match status" value="1"/>
</dbReference>
<comment type="caution">
    <text evidence="1">The sequence shown here is derived from an EMBL/GenBank/DDBJ whole genome shotgun (WGS) entry which is preliminary data.</text>
</comment>
<sequence length="614" mass="68674">MASPCDLLPLGLSPRLQKGKAHPACMFPVTLCHVSWTFYLSILFSDETRRGFPALSLQEDEGSQQKMEAWVPLFDIFMNSPTPEIEASLWLQQCFNATTLSSSTTTPITASSFLSLLTKPCNLFVDDSSFSSPLTPKRIMFIETLPGMVQSRVLSFLALENERFNGKELSKLARSLLSESQGLDFWVKKAARDLLDRVSEPNHVNKWISGFSLESGEEVVGQEFESLPDWLKDMAAGNDPLLYWLPLSAADCGPRFYDDSLENDESLFSQVEENGENGLKEVGDEIEMDRVLNVPLEPEIENMAASLRDRVINLESSFKAVALGNEIRELCLDKGMDPFQVLCLIEPWKAEDEAASVLISHLSSGDEDELAWPSQVLCSIVLPKFLVLEEPASRLLLTSTIEYSKLHQRAAVHALLFPLVLRKEGINNSICDVITRILRECLHPAHVSAFCQTLLCGGVEERRFILLPCHEYLVSKELDSVDRLVYHVRNIAERFSKSLKFGNFVLCLVTKCSSLLNSHKNVLTEAVECTNTLNQQQDGKSAIPLFSAMQNAFIPSIAQCLHLVRDSGGVGWRTVYLFSIFQELKARDLVIVQHEHHYHPSSIDVPLISSGLGH</sequence>
<dbReference type="PANTHER" id="PTHR32094:SF5">
    <property type="entry name" value="FANCONI ANEMIA GROUP E PROTEIN"/>
    <property type="match status" value="1"/>
</dbReference>
<evidence type="ECO:0008006" key="3">
    <source>
        <dbReference type="Google" id="ProtNLM"/>
    </source>
</evidence>
<dbReference type="PANTHER" id="PTHR32094">
    <property type="entry name" value="FANCONI ANEMIA GROUP E PROTEIN"/>
    <property type="match status" value="1"/>
</dbReference>
<dbReference type="AlphaFoldDB" id="A0A7J8MTY6"/>
<evidence type="ECO:0000313" key="1">
    <source>
        <dbReference type="EMBL" id="MBA0568074.1"/>
    </source>
</evidence>
<reference evidence="1 2" key="1">
    <citation type="journal article" date="2019" name="Genome Biol. Evol.">
        <title>Insights into the evolution of the New World diploid cottons (Gossypium, subgenus Houzingenia) based on genome sequencing.</title>
        <authorList>
            <person name="Grover C.E."/>
            <person name="Arick M.A. 2nd"/>
            <person name="Thrash A."/>
            <person name="Conover J.L."/>
            <person name="Sanders W.S."/>
            <person name="Peterson D.G."/>
            <person name="Frelichowski J.E."/>
            <person name="Scheffler J.A."/>
            <person name="Scheffler B.E."/>
            <person name="Wendel J.F."/>
        </authorList>
    </citation>
    <scope>NUCLEOTIDE SEQUENCE [LARGE SCALE GENOMIC DNA]</scope>
    <source>
        <strain evidence="1">157</strain>
        <tissue evidence="1">Leaf</tissue>
    </source>
</reference>
<name>A0A7J8MTY6_9ROSI</name>
<dbReference type="GO" id="GO:0043240">
    <property type="term" value="C:Fanconi anaemia nuclear complex"/>
    <property type="evidence" value="ECO:0007669"/>
    <property type="project" value="InterPro"/>
</dbReference>
<dbReference type="InterPro" id="IPR039685">
    <property type="entry name" value="FANCE"/>
</dbReference>
<evidence type="ECO:0000313" key="2">
    <source>
        <dbReference type="Proteomes" id="UP000593572"/>
    </source>
</evidence>
<organism evidence="1 2">
    <name type="scientific">Gossypium lobatum</name>
    <dbReference type="NCBI Taxonomy" id="34289"/>
    <lineage>
        <taxon>Eukaryota</taxon>
        <taxon>Viridiplantae</taxon>
        <taxon>Streptophyta</taxon>
        <taxon>Embryophyta</taxon>
        <taxon>Tracheophyta</taxon>
        <taxon>Spermatophyta</taxon>
        <taxon>Magnoliopsida</taxon>
        <taxon>eudicotyledons</taxon>
        <taxon>Gunneridae</taxon>
        <taxon>Pentapetalae</taxon>
        <taxon>rosids</taxon>
        <taxon>malvids</taxon>
        <taxon>Malvales</taxon>
        <taxon>Malvaceae</taxon>
        <taxon>Malvoideae</taxon>
        <taxon>Gossypium</taxon>
    </lineage>
</organism>
<keyword evidence="2" id="KW-1185">Reference proteome</keyword>
<accession>A0A7J8MTY6</accession>